<dbReference type="PATRIC" id="fig|405444.3.peg.2762"/>
<accession>A0A0R0C5P4</accession>
<evidence type="ECO:0000313" key="2">
    <source>
        <dbReference type="EMBL" id="KRG61140.1"/>
    </source>
</evidence>
<gene>
    <name evidence="3" type="ORF">ABB26_01770</name>
    <name evidence="2" type="ORF">ABB26_18470</name>
    <name evidence="1" type="ORF">ABB26_18510</name>
</gene>
<comment type="caution">
    <text evidence="1">The sequence shown here is derived from an EMBL/GenBank/DDBJ whole genome shotgun (WGS) entry which is preliminary data.</text>
</comment>
<organism evidence="1 4">
    <name type="scientific">Stenotrophomonas humi</name>
    <dbReference type="NCBI Taxonomy" id="405444"/>
    <lineage>
        <taxon>Bacteria</taxon>
        <taxon>Pseudomonadati</taxon>
        <taxon>Pseudomonadota</taxon>
        <taxon>Gammaproteobacteria</taxon>
        <taxon>Lysobacterales</taxon>
        <taxon>Lysobacteraceae</taxon>
        <taxon>Stenotrophomonas</taxon>
    </lineage>
</organism>
<dbReference type="OrthoDB" id="6053517at2"/>
<sequence>MRLRHLAPFRQTRRTPAFSGNSNYRFSVNNLNPLNFESLFKDSEVAAKRVGEGVIRDGLVRCLRFFVPSVGEKFP</sequence>
<dbReference type="Proteomes" id="UP000050864">
    <property type="component" value="Unassembled WGS sequence"/>
</dbReference>
<keyword evidence="4" id="KW-1185">Reference proteome</keyword>
<evidence type="ECO:0000313" key="4">
    <source>
        <dbReference type="Proteomes" id="UP000050864"/>
    </source>
</evidence>
<dbReference type="AlphaFoldDB" id="A0A0R0C5P4"/>
<reference evidence="1 4" key="1">
    <citation type="submission" date="2015-05" db="EMBL/GenBank/DDBJ databases">
        <title>Genome sequencing and analysis of members of genus Stenotrophomonas.</title>
        <authorList>
            <person name="Patil P.P."/>
            <person name="Midha S."/>
            <person name="Patil P.B."/>
        </authorList>
    </citation>
    <scope>NUCLEOTIDE SEQUENCE [LARGE SCALE GENOMIC DNA]</scope>
    <source>
        <strain evidence="1 4">DSM 18929</strain>
    </source>
</reference>
<protein>
    <submittedName>
        <fullName evidence="1">Uncharacterized protein</fullName>
    </submittedName>
</protein>
<dbReference type="EMBL" id="LDJI01000004">
    <property type="protein sequence ID" value="KRG65970.1"/>
    <property type="molecule type" value="Genomic_DNA"/>
</dbReference>
<evidence type="ECO:0000313" key="1">
    <source>
        <dbReference type="EMBL" id="KRG61089.1"/>
    </source>
</evidence>
<dbReference type="RefSeq" id="WP_057631857.1">
    <property type="nucleotide sequence ID" value="NZ_LDJI01000004.1"/>
</dbReference>
<dbReference type="EMBL" id="LDJI01000086">
    <property type="protein sequence ID" value="KRG61140.1"/>
    <property type="molecule type" value="Genomic_DNA"/>
</dbReference>
<dbReference type="EMBL" id="LDJI01000091">
    <property type="protein sequence ID" value="KRG61089.1"/>
    <property type="molecule type" value="Genomic_DNA"/>
</dbReference>
<name>A0A0R0C5P4_9GAMM</name>
<evidence type="ECO:0000313" key="3">
    <source>
        <dbReference type="EMBL" id="KRG65970.1"/>
    </source>
</evidence>
<dbReference type="STRING" id="405444.ABB26_01770"/>
<proteinExistence type="predicted"/>